<proteinExistence type="predicted"/>
<gene>
    <name evidence="2" type="ORF">J1N35_003245</name>
</gene>
<dbReference type="AlphaFoldDB" id="A0A9D4ANK9"/>
<keyword evidence="3" id="KW-1185">Reference proteome</keyword>
<organism evidence="2 3">
    <name type="scientific">Gossypium stocksii</name>
    <dbReference type="NCBI Taxonomy" id="47602"/>
    <lineage>
        <taxon>Eukaryota</taxon>
        <taxon>Viridiplantae</taxon>
        <taxon>Streptophyta</taxon>
        <taxon>Embryophyta</taxon>
        <taxon>Tracheophyta</taxon>
        <taxon>Spermatophyta</taxon>
        <taxon>Magnoliopsida</taxon>
        <taxon>eudicotyledons</taxon>
        <taxon>Gunneridae</taxon>
        <taxon>Pentapetalae</taxon>
        <taxon>rosids</taxon>
        <taxon>malvids</taxon>
        <taxon>Malvales</taxon>
        <taxon>Malvaceae</taxon>
        <taxon>Malvoideae</taxon>
        <taxon>Gossypium</taxon>
    </lineage>
</organism>
<comment type="caution">
    <text evidence="2">The sequence shown here is derived from an EMBL/GenBank/DDBJ whole genome shotgun (WGS) entry which is preliminary data.</text>
</comment>
<feature type="region of interest" description="Disordered" evidence="1">
    <location>
        <begin position="1"/>
        <end position="27"/>
    </location>
</feature>
<sequence>MVEQSRPDREKKGEHPLGKRDTASHWTEGRLELLCRKKWQWEMKGPQKRWEMNRGKGRKVKGMAGQKATAGD</sequence>
<dbReference type="Proteomes" id="UP000828251">
    <property type="component" value="Unassembled WGS sequence"/>
</dbReference>
<reference evidence="2 3" key="1">
    <citation type="journal article" date="2021" name="Plant Biotechnol. J.">
        <title>Multi-omics assisted identification of the key and species-specific regulatory components of drought-tolerant mechanisms in Gossypium stocksii.</title>
        <authorList>
            <person name="Yu D."/>
            <person name="Ke L."/>
            <person name="Zhang D."/>
            <person name="Wu Y."/>
            <person name="Sun Y."/>
            <person name="Mei J."/>
            <person name="Sun J."/>
            <person name="Sun Y."/>
        </authorList>
    </citation>
    <scope>NUCLEOTIDE SEQUENCE [LARGE SCALE GENOMIC DNA]</scope>
    <source>
        <strain evidence="3">cv. E1</strain>
        <tissue evidence="2">Leaf</tissue>
    </source>
</reference>
<accession>A0A9D4ANK9</accession>
<feature type="region of interest" description="Disordered" evidence="1">
    <location>
        <begin position="46"/>
        <end position="72"/>
    </location>
</feature>
<name>A0A9D4ANK9_9ROSI</name>
<evidence type="ECO:0000313" key="2">
    <source>
        <dbReference type="EMBL" id="KAH1131867.1"/>
    </source>
</evidence>
<evidence type="ECO:0000313" key="3">
    <source>
        <dbReference type="Proteomes" id="UP000828251"/>
    </source>
</evidence>
<dbReference type="EMBL" id="JAIQCV010000001">
    <property type="protein sequence ID" value="KAH1131867.1"/>
    <property type="molecule type" value="Genomic_DNA"/>
</dbReference>
<protein>
    <submittedName>
        <fullName evidence="2">Uncharacterized protein</fullName>
    </submittedName>
</protein>
<evidence type="ECO:0000256" key="1">
    <source>
        <dbReference type="SAM" id="MobiDB-lite"/>
    </source>
</evidence>